<sequence length="79" mass="8934">MDSVKSFFAGSSKGNNSLGNHQQQNGHGSESTNRWGRNWNSSSQHMDTSSTNSTSINKTNHCDAKRKDSDNYFYIMWRA</sequence>
<dbReference type="RefSeq" id="XP_001361897.3">
    <property type="nucleotide sequence ID" value="XM_001361860.4"/>
</dbReference>
<name>A0A6I8UWF8_DROPS</name>
<dbReference type="Proteomes" id="UP000001819">
    <property type="component" value="Chromosome 3"/>
</dbReference>
<accession>A0A6I8UWF8</accession>
<keyword evidence="2" id="KW-1185">Reference proteome</keyword>
<feature type="compositionally biased region" description="Low complexity" evidence="1">
    <location>
        <begin position="48"/>
        <end position="59"/>
    </location>
</feature>
<dbReference type="AlphaFoldDB" id="A0A6I8UWF8"/>
<dbReference type="InParanoid" id="A0A6I8UWF8"/>
<feature type="compositionally biased region" description="Polar residues" evidence="1">
    <location>
        <begin position="12"/>
        <end position="47"/>
    </location>
</feature>
<reference evidence="2" key="1">
    <citation type="submission" date="2024-06" db="UniProtKB">
        <authorList>
            <consortium name="RefSeq"/>
        </authorList>
    </citation>
    <scope>NUCLEOTIDE SEQUENCE [LARGE SCALE GENOMIC DNA]</scope>
    <source>
        <strain evidence="2">MV2-25</strain>
    </source>
</reference>
<reference evidence="3" key="2">
    <citation type="submission" date="2025-08" db="UniProtKB">
        <authorList>
            <consortium name="RefSeq"/>
        </authorList>
    </citation>
    <scope>IDENTIFICATION</scope>
    <source>
        <strain evidence="3">MV-25-SWS-2005</strain>
        <tissue evidence="3">Whole body</tissue>
    </source>
</reference>
<evidence type="ECO:0000313" key="3">
    <source>
        <dbReference type="RefSeq" id="XP_001361897.3"/>
    </source>
</evidence>
<organism evidence="2 3">
    <name type="scientific">Drosophila pseudoobscura pseudoobscura</name>
    <name type="common">Fruit fly</name>
    <dbReference type="NCBI Taxonomy" id="46245"/>
    <lineage>
        <taxon>Eukaryota</taxon>
        <taxon>Metazoa</taxon>
        <taxon>Ecdysozoa</taxon>
        <taxon>Arthropoda</taxon>
        <taxon>Hexapoda</taxon>
        <taxon>Insecta</taxon>
        <taxon>Pterygota</taxon>
        <taxon>Neoptera</taxon>
        <taxon>Endopterygota</taxon>
        <taxon>Diptera</taxon>
        <taxon>Brachycera</taxon>
        <taxon>Muscomorpha</taxon>
        <taxon>Ephydroidea</taxon>
        <taxon>Drosophilidae</taxon>
        <taxon>Drosophila</taxon>
        <taxon>Sophophora</taxon>
    </lineage>
</organism>
<feature type="region of interest" description="Disordered" evidence="1">
    <location>
        <begin position="1"/>
        <end position="65"/>
    </location>
</feature>
<dbReference type="KEGG" id="dpo:4805504"/>
<protein>
    <submittedName>
        <fullName evidence="3">Uncharacterized protein</fullName>
    </submittedName>
</protein>
<gene>
    <name evidence="3" type="primary">LOC4805504</name>
</gene>
<evidence type="ECO:0000256" key="1">
    <source>
        <dbReference type="SAM" id="MobiDB-lite"/>
    </source>
</evidence>
<evidence type="ECO:0000313" key="2">
    <source>
        <dbReference type="Proteomes" id="UP000001819"/>
    </source>
</evidence>
<proteinExistence type="predicted"/>